<evidence type="ECO:0000313" key="3">
    <source>
        <dbReference type="WBParaSite" id="BPAG_0000223701-mRNA-1"/>
    </source>
</evidence>
<reference evidence="3" key="1">
    <citation type="submission" date="2017-02" db="UniProtKB">
        <authorList>
            <consortium name="WormBaseParasite"/>
        </authorList>
    </citation>
    <scope>IDENTIFICATION</scope>
</reference>
<dbReference type="AlphaFoldDB" id="A0A0N4T221"/>
<dbReference type="Proteomes" id="UP000278627">
    <property type="component" value="Unassembled WGS sequence"/>
</dbReference>
<keyword evidence="2" id="KW-1185">Reference proteome</keyword>
<evidence type="ECO:0000313" key="2">
    <source>
        <dbReference type="Proteomes" id="UP000278627"/>
    </source>
</evidence>
<dbReference type="WBParaSite" id="BPAG_0000223701-mRNA-1">
    <property type="protein sequence ID" value="BPAG_0000223701-mRNA-1"/>
    <property type="gene ID" value="BPAG_0000223701"/>
</dbReference>
<dbReference type="EMBL" id="UZAD01000276">
    <property type="protein sequence ID" value="VDN83393.1"/>
    <property type="molecule type" value="Genomic_DNA"/>
</dbReference>
<reference evidence="1 2" key="2">
    <citation type="submission" date="2018-11" db="EMBL/GenBank/DDBJ databases">
        <authorList>
            <consortium name="Pathogen Informatics"/>
        </authorList>
    </citation>
    <scope>NUCLEOTIDE SEQUENCE [LARGE SCALE GENOMIC DNA]</scope>
</reference>
<name>A0A0N4T221_BRUPA</name>
<protein>
    <submittedName>
        <fullName evidence="3">Kinesin motor domain-containing protein</fullName>
    </submittedName>
</protein>
<evidence type="ECO:0000313" key="1">
    <source>
        <dbReference type="EMBL" id="VDN83393.1"/>
    </source>
</evidence>
<organism evidence="3">
    <name type="scientific">Brugia pahangi</name>
    <name type="common">Filarial nematode worm</name>
    <dbReference type="NCBI Taxonomy" id="6280"/>
    <lineage>
        <taxon>Eukaryota</taxon>
        <taxon>Metazoa</taxon>
        <taxon>Ecdysozoa</taxon>
        <taxon>Nematoda</taxon>
        <taxon>Chromadorea</taxon>
        <taxon>Rhabditida</taxon>
        <taxon>Spirurina</taxon>
        <taxon>Spiruromorpha</taxon>
        <taxon>Filarioidea</taxon>
        <taxon>Onchocercidae</taxon>
        <taxon>Brugia</taxon>
    </lineage>
</organism>
<proteinExistence type="predicted"/>
<sequence>MKLTVSLLTRRKIIDDKFIFGTSKIRSMMANKELMSFQSMQTKYHTVVELRPQTFCKYLSCFHFLCNVLNTKIVVVICDR</sequence>
<gene>
    <name evidence="1" type="ORF">BPAG_LOCUS2207</name>
</gene>
<accession>A0A0N4T221</accession>